<feature type="transmembrane region" description="Helical" evidence="7">
    <location>
        <begin position="551"/>
        <end position="572"/>
    </location>
</feature>
<dbReference type="EMBL" id="CP042425">
    <property type="protein sequence ID" value="QEL21036.1"/>
    <property type="molecule type" value="Genomic_DNA"/>
</dbReference>
<dbReference type="PANTHER" id="PTHR48109">
    <property type="entry name" value="DIHYDROOROTATE DEHYDROGENASE (QUINONE), MITOCHONDRIAL-RELATED"/>
    <property type="match status" value="1"/>
</dbReference>
<evidence type="ECO:0000256" key="6">
    <source>
        <dbReference type="ARBA" id="ARBA00023002"/>
    </source>
</evidence>
<comment type="pathway">
    <text evidence="2">Pyrimidine metabolism; UMP biosynthesis via de novo pathway.</text>
</comment>
<dbReference type="InterPro" id="IPR050074">
    <property type="entry name" value="DHO_dehydrogenase"/>
</dbReference>
<feature type="domain" description="Dihydroorotate dehydrogenase catalytic" evidence="9">
    <location>
        <begin position="222"/>
        <end position="288"/>
    </location>
</feature>
<dbReference type="Pfam" id="PF01180">
    <property type="entry name" value="DHO_dh"/>
    <property type="match status" value="1"/>
</dbReference>
<comment type="cofactor">
    <cofactor evidence="1">
        <name>FMN</name>
        <dbReference type="ChEBI" id="CHEBI:58210"/>
    </cofactor>
</comment>
<keyword evidence="7" id="KW-0472">Membrane</keyword>
<keyword evidence="8" id="KW-0732">Signal</keyword>
<dbReference type="SUPFAM" id="SSF51395">
    <property type="entry name" value="FMN-linked oxidoreductases"/>
    <property type="match status" value="1"/>
</dbReference>
<accession>A0A5C1ASL9</accession>
<name>A0A5C1ASL9_9BACT</name>
<dbReference type="RefSeq" id="WP_168219500.1">
    <property type="nucleotide sequence ID" value="NZ_CP042425.1"/>
</dbReference>
<protein>
    <submittedName>
        <fullName evidence="10">Dihydroorotate dehydrogenase</fullName>
    </submittedName>
</protein>
<proteinExistence type="predicted"/>
<dbReference type="GO" id="GO:0006221">
    <property type="term" value="P:pyrimidine nucleotide biosynthetic process"/>
    <property type="evidence" value="ECO:0007669"/>
    <property type="project" value="UniProtKB-KW"/>
</dbReference>
<reference evidence="11" key="1">
    <citation type="submission" date="2019-08" db="EMBL/GenBank/DDBJ databases">
        <title>Limnoglobus roseus gen. nov., sp. nov., a novel freshwater planctomycete with a giant genome from the family Gemmataceae.</title>
        <authorList>
            <person name="Kulichevskaya I.S."/>
            <person name="Naumoff D.G."/>
            <person name="Miroshnikov K."/>
            <person name="Ivanova A."/>
            <person name="Philippov D.A."/>
            <person name="Hakobyan A."/>
            <person name="Rijpstra I.C."/>
            <person name="Sinninghe Damste J.S."/>
            <person name="Liesack W."/>
            <person name="Dedysh S.N."/>
        </authorList>
    </citation>
    <scope>NUCLEOTIDE SEQUENCE [LARGE SCALE GENOMIC DNA]</scope>
    <source>
        <strain evidence="11">PX52</strain>
    </source>
</reference>
<feature type="transmembrane region" description="Helical" evidence="7">
    <location>
        <begin position="367"/>
        <end position="388"/>
    </location>
</feature>
<feature type="transmembrane region" description="Helical" evidence="7">
    <location>
        <begin position="523"/>
        <end position="544"/>
    </location>
</feature>
<evidence type="ECO:0000256" key="4">
    <source>
        <dbReference type="ARBA" id="ARBA00022643"/>
    </source>
</evidence>
<keyword evidence="5" id="KW-0665">Pyrimidine biosynthesis</keyword>
<gene>
    <name evidence="10" type="ORF">PX52LOC_08165</name>
</gene>
<evidence type="ECO:0000256" key="2">
    <source>
        <dbReference type="ARBA" id="ARBA00004725"/>
    </source>
</evidence>
<keyword evidence="7" id="KW-0812">Transmembrane</keyword>
<dbReference type="Gene3D" id="3.20.20.70">
    <property type="entry name" value="Aldolase class I"/>
    <property type="match status" value="2"/>
</dbReference>
<dbReference type="Proteomes" id="UP000324974">
    <property type="component" value="Chromosome"/>
</dbReference>
<organism evidence="10 11">
    <name type="scientific">Limnoglobus roseus</name>
    <dbReference type="NCBI Taxonomy" id="2598579"/>
    <lineage>
        <taxon>Bacteria</taxon>
        <taxon>Pseudomonadati</taxon>
        <taxon>Planctomycetota</taxon>
        <taxon>Planctomycetia</taxon>
        <taxon>Gemmatales</taxon>
        <taxon>Gemmataceae</taxon>
        <taxon>Limnoglobus</taxon>
    </lineage>
</organism>
<keyword evidence="11" id="KW-1185">Reference proteome</keyword>
<feature type="transmembrane region" description="Helical" evidence="7">
    <location>
        <begin position="395"/>
        <end position="416"/>
    </location>
</feature>
<feature type="transmembrane region" description="Helical" evidence="7">
    <location>
        <begin position="584"/>
        <end position="603"/>
    </location>
</feature>
<feature type="signal peptide" evidence="8">
    <location>
        <begin position="1"/>
        <end position="21"/>
    </location>
</feature>
<feature type="transmembrane region" description="Helical" evidence="7">
    <location>
        <begin position="422"/>
        <end position="442"/>
    </location>
</feature>
<evidence type="ECO:0000313" key="10">
    <source>
        <dbReference type="EMBL" id="QEL21036.1"/>
    </source>
</evidence>
<evidence type="ECO:0000256" key="1">
    <source>
        <dbReference type="ARBA" id="ARBA00001917"/>
    </source>
</evidence>
<dbReference type="InterPro" id="IPR013785">
    <property type="entry name" value="Aldolase_TIM"/>
</dbReference>
<dbReference type="AlphaFoldDB" id="A0A5C1ASL9"/>
<evidence type="ECO:0000256" key="8">
    <source>
        <dbReference type="SAM" id="SignalP"/>
    </source>
</evidence>
<feature type="chain" id="PRO_5023043560" evidence="8">
    <location>
        <begin position="22"/>
        <end position="613"/>
    </location>
</feature>
<keyword evidence="7" id="KW-1133">Transmembrane helix</keyword>
<dbReference type="GO" id="GO:0016627">
    <property type="term" value="F:oxidoreductase activity, acting on the CH-CH group of donors"/>
    <property type="evidence" value="ECO:0007669"/>
    <property type="project" value="InterPro"/>
</dbReference>
<feature type="transmembrane region" description="Helical" evidence="7">
    <location>
        <begin position="463"/>
        <end position="493"/>
    </location>
</feature>
<evidence type="ECO:0000259" key="9">
    <source>
        <dbReference type="Pfam" id="PF01180"/>
    </source>
</evidence>
<keyword evidence="3" id="KW-0285">Flavoprotein</keyword>
<keyword evidence="6" id="KW-0560">Oxidoreductase</keyword>
<dbReference type="InterPro" id="IPR005720">
    <property type="entry name" value="Dihydroorotate_DH_cat"/>
</dbReference>
<evidence type="ECO:0000256" key="7">
    <source>
        <dbReference type="SAM" id="Phobius"/>
    </source>
</evidence>
<evidence type="ECO:0000313" key="11">
    <source>
        <dbReference type="Proteomes" id="UP000324974"/>
    </source>
</evidence>
<dbReference type="GO" id="GO:0005737">
    <property type="term" value="C:cytoplasm"/>
    <property type="evidence" value="ECO:0007669"/>
    <property type="project" value="InterPro"/>
</dbReference>
<evidence type="ECO:0000256" key="3">
    <source>
        <dbReference type="ARBA" id="ARBA00022630"/>
    </source>
</evidence>
<sequence length="613" mass="65532">MPDWFYRTVSRPLLYRLPARAARSFALGFMGRLARLPFGGQLIDLLGHMRPDPRLAVTVLGTKFPAAVGLGPGLDVEAVALPALARFGVGFLDVGPIGLAEPPHPLRVERHDASETIAFPNSHPPLGLATARPKLAEAARIGVPVIVRLAARTADELAELVEAVSPQASLIAVPARLLSSAACGRPLLPIVADLQDLQFLERAVGAVVGGAIPRRDGGSEIGATAREPALKLVSTLRERFGPAFAIIARGGVHEAADALALRDTGADLVEVDSGLVFTGPGLVKAVNEAFLARTVTDEPEPAVRPPQRSWFWTLLMGLGMAVGSVLALGIAATRVVLPYDEQFVGMTCGQLRDVNPRLLPFMAHDRVTLAGTMIALGVMYVGLSLGAIRRGHHWAQVAVIDSAGVGFLTFFFFLGYGYLDVLHAFVTGVLFQFLLLAVYADLGPNRPPRHQPTRTDRRWRLGLWGQLILILHAIGVLGAGVVIGGFGMTVVFVPEDLAFMRTTANDLAVANPKLLPLIAHDRATFGGMLICFGIVQLLTCLWGIRARQAWLWWTLFAAGMVGYTPALAVHFAVDYTDLGHLVPAFAGVIAYLVGLGLLGPYMLRPDVGHFVSV</sequence>
<feature type="transmembrane region" description="Helical" evidence="7">
    <location>
        <begin position="310"/>
        <end position="332"/>
    </location>
</feature>
<evidence type="ECO:0000256" key="5">
    <source>
        <dbReference type="ARBA" id="ARBA00022975"/>
    </source>
</evidence>
<keyword evidence="4" id="KW-0288">FMN</keyword>
<dbReference type="KEGG" id="lrs:PX52LOC_08165"/>